<evidence type="ECO:0000313" key="4">
    <source>
        <dbReference type="Proteomes" id="UP000217199"/>
    </source>
</evidence>
<protein>
    <submittedName>
        <fullName evidence="3">Alveolar soft part sarcoma chromosome candidate 1-like protein</fullName>
    </submittedName>
</protein>
<dbReference type="GO" id="GO:0005737">
    <property type="term" value="C:cytoplasm"/>
    <property type="evidence" value="ECO:0007669"/>
    <property type="project" value="TreeGrafter"/>
</dbReference>
<dbReference type="PANTHER" id="PTHR46467:SF1">
    <property type="entry name" value="TETHER CONTAINING UBX DOMAIN FOR GLUT4"/>
    <property type="match status" value="1"/>
</dbReference>
<feature type="compositionally biased region" description="Low complexity" evidence="1">
    <location>
        <begin position="282"/>
        <end position="292"/>
    </location>
</feature>
<dbReference type="GO" id="GO:0005634">
    <property type="term" value="C:nucleus"/>
    <property type="evidence" value="ECO:0007669"/>
    <property type="project" value="TreeGrafter"/>
</dbReference>
<dbReference type="InterPro" id="IPR029071">
    <property type="entry name" value="Ubiquitin-like_domsf"/>
</dbReference>
<evidence type="ECO:0000259" key="2">
    <source>
        <dbReference type="PROSITE" id="PS50033"/>
    </source>
</evidence>
<organism evidence="3 4">
    <name type="scientific">Pyrrhoderma noxium</name>
    <dbReference type="NCBI Taxonomy" id="2282107"/>
    <lineage>
        <taxon>Eukaryota</taxon>
        <taxon>Fungi</taxon>
        <taxon>Dikarya</taxon>
        <taxon>Basidiomycota</taxon>
        <taxon>Agaricomycotina</taxon>
        <taxon>Agaricomycetes</taxon>
        <taxon>Hymenochaetales</taxon>
        <taxon>Hymenochaetaceae</taxon>
        <taxon>Pyrrhoderma</taxon>
    </lineage>
</organism>
<dbReference type="EMBL" id="NBII01000008">
    <property type="protein sequence ID" value="PAV16600.1"/>
    <property type="molecule type" value="Genomic_DNA"/>
</dbReference>
<dbReference type="SMART" id="SM00166">
    <property type="entry name" value="UBX"/>
    <property type="match status" value="1"/>
</dbReference>
<dbReference type="Proteomes" id="UP000217199">
    <property type="component" value="Unassembled WGS sequence"/>
</dbReference>
<feature type="compositionally biased region" description="Low complexity" evidence="1">
    <location>
        <begin position="248"/>
        <end position="259"/>
    </location>
</feature>
<comment type="caution">
    <text evidence="3">The sequence shown here is derived from an EMBL/GenBank/DDBJ whole genome shotgun (WGS) entry which is preliminary data.</text>
</comment>
<proteinExistence type="predicted"/>
<feature type="region of interest" description="Disordered" evidence="1">
    <location>
        <begin position="218"/>
        <end position="292"/>
    </location>
</feature>
<dbReference type="Gene3D" id="3.10.20.90">
    <property type="entry name" value="Phosphatidylinositol 3-kinase Catalytic Subunit, Chain A, domain 1"/>
    <property type="match status" value="1"/>
</dbReference>
<keyword evidence="4" id="KW-1185">Reference proteome</keyword>
<feature type="region of interest" description="Disordered" evidence="1">
    <location>
        <begin position="1"/>
        <end position="44"/>
    </location>
</feature>
<evidence type="ECO:0000313" key="3">
    <source>
        <dbReference type="EMBL" id="PAV16600.1"/>
    </source>
</evidence>
<dbReference type="PROSITE" id="PS50033">
    <property type="entry name" value="UBX"/>
    <property type="match status" value="1"/>
</dbReference>
<gene>
    <name evidence="3" type="ORF">PNOK_0822000</name>
</gene>
<feature type="compositionally biased region" description="Basic and acidic residues" evidence="1">
    <location>
        <begin position="270"/>
        <end position="280"/>
    </location>
</feature>
<reference evidence="3 4" key="1">
    <citation type="journal article" date="2017" name="Mol. Ecol.">
        <title>Comparative and population genomic landscape of Phellinus noxius: A hypervariable fungus causing root rot in trees.</title>
        <authorList>
            <person name="Chung C.L."/>
            <person name="Lee T.J."/>
            <person name="Akiba M."/>
            <person name="Lee H.H."/>
            <person name="Kuo T.H."/>
            <person name="Liu D."/>
            <person name="Ke H.M."/>
            <person name="Yokoi T."/>
            <person name="Roa M.B."/>
            <person name="Lu M.J."/>
            <person name="Chang Y.Y."/>
            <person name="Ann P.J."/>
            <person name="Tsai J.N."/>
            <person name="Chen C.Y."/>
            <person name="Tzean S.S."/>
            <person name="Ota Y."/>
            <person name="Hattori T."/>
            <person name="Sahashi N."/>
            <person name="Liou R.F."/>
            <person name="Kikuchi T."/>
            <person name="Tsai I.J."/>
        </authorList>
    </citation>
    <scope>NUCLEOTIDE SEQUENCE [LARGE SCALE GENOMIC DNA]</scope>
    <source>
        <strain evidence="3 4">FFPRI411160</strain>
    </source>
</reference>
<dbReference type="GO" id="GO:0012506">
    <property type="term" value="C:vesicle membrane"/>
    <property type="evidence" value="ECO:0007669"/>
    <property type="project" value="TreeGrafter"/>
</dbReference>
<accession>A0A286UAK2</accession>
<dbReference type="InterPro" id="IPR001012">
    <property type="entry name" value="UBX_dom"/>
</dbReference>
<dbReference type="Pfam" id="PF00789">
    <property type="entry name" value="UBX"/>
    <property type="match status" value="1"/>
</dbReference>
<dbReference type="STRING" id="2282107.A0A286UAK2"/>
<name>A0A286UAK2_9AGAM</name>
<feature type="domain" description="UBX" evidence="2">
    <location>
        <begin position="117"/>
        <end position="200"/>
    </location>
</feature>
<dbReference type="InParanoid" id="A0A286UAK2"/>
<dbReference type="SUPFAM" id="SSF54236">
    <property type="entry name" value="Ubiquitin-like"/>
    <property type="match status" value="1"/>
</dbReference>
<dbReference type="AlphaFoldDB" id="A0A286UAK2"/>
<dbReference type="PANTHER" id="PTHR46467">
    <property type="entry name" value="TETHER CONTAINING UBX DOMAIN FOR GLUT4"/>
    <property type="match status" value="1"/>
</dbReference>
<dbReference type="GO" id="GO:0006886">
    <property type="term" value="P:intracellular protein transport"/>
    <property type="evidence" value="ECO:0007669"/>
    <property type="project" value="TreeGrafter"/>
</dbReference>
<feature type="compositionally biased region" description="Polar residues" evidence="1">
    <location>
        <begin position="26"/>
        <end position="44"/>
    </location>
</feature>
<dbReference type="OrthoDB" id="440781at2759"/>
<evidence type="ECO:0000256" key="1">
    <source>
        <dbReference type="SAM" id="MobiDB-lite"/>
    </source>
</evidence>
<sequence>MSNPDLNSKRLPPVPTSNELDEPSLPESSAVENQGGPSTVPQSTDVISSLGEFRFYKPTENTFSKPRPDAVPEEFFELTSSDIKSAQAQLVARVKAYQDAPLLTEKLRNEREKEVRERYPTTTIRIKFADRSVLEKTFPSSSKIKPIYAFVRGCLREDAKAHKFVLFESPPRRDLKVSDTAVKDKTLYDLHLAPQSILHFRFLEDTIKLDLPSGPPPLLPDIIGNAEELPPPPSTTEDSPPKTDKAKASANAKANADTKPAGRSSGKSGPVDESKAEKLSRLLKLGNKLGKK</sequence>